<feature type="compositionally biased region" description="Polar residues" evidence="1">
    <location>
        <begin position="12"/>
        <end position="32"/>
    </location>
</feature>
<name>A0A1B6KZJ1_9HEMI</name>
<dbReference type="AlphaFoldDB" id="A0A1B6KZJ1"/>
<sequence>TGTLDVNRDPDATSSTLYQGNVQQTTYQSGTAQPDYGQDAYTPGYESKISSRPTGTLDVNRDPDATSSTLYQGNVQQTTYQSNTAQPYYGKNVHTPGYETKFSSRPTGTISVDGSPDFTSTTPYQGNVQQITYQSGTDQPDYGQDVNTPGYETTFSSRPTGTLDVNGNPDVTSTTPYQGNVQQTTYQSGTA</sequence>
<dbReference type="EMBL" id="GEBQ01023110">
    <property type="protein sequence ID" value="JAT16867.1"/>
    <property type="molecule type" value="Transcribed_RNA"/>
</dbReference>
<feature type="non-terminal residue" evidence="2">
    <location>
        <position position="191"/>
    </location>
</feature>
<feature type="region of interest" description="Disordered" evidence="1">
    <location>
        <begin position="154"/>
        <end position="191"/>
    </location>
</feature>
<evidence type="ECO:0000313" key="2">
    <source>
        <dbReference type="EMBL" id="JAT16867.1"/>
    </source>
</evidence>
<evidence type="ECO:0000256" key="1">
    <source>
        <dbReference type="SAM" id="MobiDB-lite"/>
    </source>
</evidence>
<feature type="region of interest" description="Disordered" evidence="1">
    <location>
        <begin position="1"/>
        <end position="66"/>
    </location>
</feature>
<gene>
    <name evidence="2" type="ORF">g.45605</name>
</gene>
<protein>
    <submittedName>
        <fullName evidence="2">Uncharacterized protein</fullName>
    </submittedName>
</protein>
<reference evidence="2" key="1">
    <citation type="submission" date="2015-11" db="EMBL/GenBank/DDBJ databases">
        <title>De novo transcriptome assembly of four potential Pierce s Disease insect vectors from Arizona vineyards.</title>
        <authorList>
            <person name="Tassone E.E."/>
        </authorList>
    </citation>
    <scope>NUCLEOTIDE SEQUENCE</scope>
</reference>
<feature type="non-terminal residue" evidence="2">
    <location>
        <position position="1"/>
    </location>
</feature>
<feature type="compositionally biased region" description="Basic and acidic residues" evidence="1">
    <location>
        <begin position="1"/>
        <end position="11"/>
    </location>
</feature>
<proteinExistence type="predicted"/>
<accession>A0A1B6KZJ1</accession>
<organism evidence="2">
    <name type="scientific">Graphocephala atropunctata</name>
    <dbReference type="NCBI Taxonomy" id="36148"/>
    <lineage>
        <taxon>Eukaryota</taxon>
        <taxon>Metazoa</taxon>
        <taxon>Ecdysozoa</taxon>
        <taxon>Arthropoda</taxon>
        <taxon>Hexapoda</taxon>
        <taxon>Insecta</taxon>
        <taxon>Pterygota</taxon>
        <taxon>Neoptera</taxon>
        <taxon>Paraneoptera</taxon>
        <taxon>Hemiptera</taxon>
        <taxon>Auchenorrhyncha</taxon>
        <taxon>Membracoidea</taxon>
        <taxon>Cicadellidae</taxon>
        <taxon>Cicadellinae</taxon>
        <taxon>Cicadellini</taxon>
        <taxon>Graphocephala</taxon>
    </lineage>
</organism>